<dbReference type="Pfam" id="PF18300">
    <property type="entry name" value="DUF5604"/>
    <property type="match status" value="2"/>
</dbReference>
<dbReference type="PROSITE" id="PS00108">
    <property type="entry name" value="PROTEIN_KINASE_ST"/>
    <property type="match status" value="1"/>
</dbReference>
<comment type="catalytic activity">
    <reaction evidence="13">
        <text>L-threonyl-[protein] + ATP = O-phospho-L-threonyl-[protein] + ADP + H(+)</text>
        <dbReference type="Rhea" id="RHEA:46608"/>
        <dbReference type="Rhea" id="RHEA-COMP:11060"/>
        <dbReference type="Rhea" id="RHEA-COMP:11605"/>
        <dbReference type="ChEBI" id="CHEBI:15378"/>
        <dbReference type="ChEBI" id="CHEBI:30013"/>
        <dbReference type="ChEBI" id="CHEBI:30616"/>
        <dbReference type="ChEBI" id="CHEBI:61977"/>
        <dbReference type="ChEBI" id="CHEBI:456216"/>
        <dbReference type="EC" id="2.7.12.1"/>
    </reaction>
</comment>
<dbReference type="PANTHER" id="PTHR45646">
    <property type="entry name" value="SERINE/THREONINE-PROTEIN KINASE DOA-RELATED"/>
    <property type="match status" value="1"/>
</dbReference>
<feature type="compositionally biased region" description="Basic and acidic residues" evidence="16">
    <location>
        <begin position="863"/>
        <end position="903"/>
    </location>
</feature>
<comment type="caution">
    <text evidence="18">The sequence shown here is derived from an EMBL/GenBank/DDBJ whole genome shotgun (WGS) entry which is preliminary data.</text>
</comment>
<evidence type="ECO:0000256" key="16">
    <source>
        <dbReference type="SAM" id="MobiDB-lite"/>
    </source>
</evidence>
<keyword evidence="9" id="KW-0829">Tyrosine-protein kinase</keyword>
<evidence type="ECO:0000256" key="12">
    <source>
        <dbReference type="ARBA" id="ARBA00049003"/>
    </source>
</evidence>
<feature type="compositionally biased region" description="Acidic residues" evidence="16">
    <location>
        <begin position="294"/>
        <end position="310"/>
    </location>
</feature>
<dbReference type="FunFam" id="1.10.510.10:FF:000145">
    <property type="entry name" value="Dual specificity protein kinase CLK2"/>
    <property type="match status" value="1"/>
</dbReference>
<feature type="domain" description="Protein kinase" evidence="17">
    <location>
        <begin position="989"/>
        <end position="1305"/>
    </location>
</feature>
<feature type="compositionally biased region" description="Basic residues" evidence="16">
    <location>
        <begin position="936"/>
        <end position="951"/>
    </location>
</feature>
<feature type="compositionally biased region" description="Low complexity" evidence="16">
    <location>
        <begin position="952"/>
        <end position="965"/>
    </location>
</feature>
<dbReference type="InterPro" id="IPR000719">
    <property type="entry name" value="Prot_kinase_dom"/>
</dbReference>
<dbReference type="PANTHER" id="PTHR45646:SF6">
    <property type="entry name" value="DUAL SPECIFICITY PROTEIN KINASE CLK2"/>
    <property type="match status" value="1"/>
</dbReference>
<evidence type="ECO:0000256" key="9">
    <source>
        <dbReference type="ARBA" id="ARBA00023137"/>
    </source>
</evidence>
<evidence type="ECO:0000256" key="10">
    <source>
        <dbReference type="ARBA" id="ARBA00023242"/>
    </source>
</evidence>
<evidence type="ECO:0000313" key="18">
    <source>
        <dbReference type="EMBL" id="KAE8281961.1"/>
    </source>
</evidence>
<accession>A0A6G0HSG7</accession>
<feature type="compositionally biased region" description="Polar residues" evidence="16">
    <location>
        <begin position="240"/>
        <end position="253"/>
    </location>
</feature>
<feature type="binding site" evidence="15">
    <location>
        <position position="1019"/>
    </location>
    <ligand>
        <name>ATP</name>
        <dbReference type="ChEBI" id="CHEBI:30616"/>
    </ligand>
</feature>
<feature type="compositionally biased region" description="Basic and acidic residues" evidence="16">
    <location>
        <begin position="841"/>
        <end position="854"/>
    </location>
</feature>
<evidence type="ECO:0000256" key="14">
    <source>
        <dbReference type="ARBA" id="ARBA00051680"/>
    </source>
</evidence>
<evidence type="ECO:0000256" key="1">
    <source>
        <dbReference type="ARBA" id="ARBA00004123"/>
    </source>
</evidence>
<sequence>MKRSSIQLRGHGGSVRSLLGRMRVLLSLRGRMNIQKRTSLSLRMKMTHKLLHHDKVRYLIVVEGLPEYKISALRPQAPEQFYSEDDSFSSSDSDIQWEPEGDSSDSDFSVSNNKQKTEKPTKSGTSRTPPPQTSNNNNNEPAAVIISSAFAHCSDEIAKVRPNLPDKEVKVDMTILARKKHMRWQWGETVVIVTKVTHKLITTETKVVMEVDEMETRILELHSVERAESDEERGDGGESMSASPWKSVPSTNETPRKKNSSDSLRALKEAVVVLTRLPEYKISALRPPTPEQFYSEDESLSSSDSDMESEPEVSEPAAVIISSAFAHCSEEITKERHMRWQRGKMVEIITREDGRLKYKVSFKEKGKSLVSGHHIAFDTTPRLEQLYVGARVVVKCNDRKFRSAILAELPSRKNRLRFLVFLDDHVPVYVGLPLLHLVCRPLEDVSESIPDGPHKCFMRRYLKDWPCPHLIHYTAGQTLNVELNGVHRSVSHTDLTTLIMEGDKMKMSKEEFQKWIRAEVKNNLRSTDVYEKCKMLQSLLEKKKKQAAQLQRLYNSVAACEAVVKKQYSLLGWEYRDTDSDDDDEDDDEDDDDVMTDCDDSISNERTGSNKRRKVKQEKETPSTTQTSTNTNTNSDEVKTSTPPGNTSGINFVSTVNITVNMKVLARRTALSWQRGKVVELVTRDDGRLRYKISFKKKGKIVVSGHHIAFDHMPRADQLFVGARVVVKREANEDESHGFALVSWQRFLVFIDDHTRYVGLPLLHLVCIPLTDPLDDIQDETHKNFMKGVQASLLKRCLTIDDTRLRTETVEAATKTVTETETEGEDTGTEGRPLIHPVVTETDRDRRGRGHRQEGSYARSRSRSYDNRSTEHRPFDRRYCEGYRRLGDQSRDRDRDRDREPHGAAESYYPRDFSPNMCDYRRGRERERERDESYRRKGSRRKHKRRRRRTRSYSPSSSRSNSRTRALSVRDDEEGHLICRSGDVLQERYEIVSTLGEGTFGRVMQCVDHRRGGAHVALKIIKNVEKYKEAARLEINVLEKINEKDPDNKFLCVQMYDWFDYHGHMCISFELLALSTFDFLKENNYLPYSIGQVRHMAYQICLAVKFLHDNKLTHTDLKPENILFVNSDFTMSFNVEKKREERTVKSTAVRVVDFGSATFDHEHHSTIVSTRHYRAPEVILELGWSHPCDVWSIGCILFEYYLGFTLFQTHDNREHLAMMERILGPVPSRMIRKTRKQKYFYRGRLDWDESSSAGKYVRENCKPLRRYLLSEAEEHHQLFDLIESMLEYEPSKRLVLADSLKHPFFENGGISEAAGSKNWEGNRDISR</sequence>
<keyword evidence="5" id="KW-0808">Transferase</keyword>
<evidence type="ECO:0000256" key="2">
    <source>
        <dbReference type="ARBA" id="ARBA00013203"/>
    </source>
</evidence>
<comment type="catalytic activity">
    <reaction evidence="12">
        <text>L-seryl-[protein] + ATP = O-phospho-L-seryl-[protein] + ADP + H(+)</text>
        <dbReference type="Rhea" id="RHEA:17989"/>
        <dbReference type="Rhea" id="RHEA-COMP:9863"/>
        <dbReference type="Rhea" id="RHEA-COMP:11604"/>
        <dbReference type="ChEBI" id="CHEBI:15378"/>
        <dbReference type="ChEBI" id="CHEBI:29999"/>
        <dbReference type="ChEBI" id="CHEBI:30616"/>
        <dbReference type="ChEBI" id="CHEBI:83421"/>
        <dbReference type="ChEBI" id="CHEBI:456216"/>
        <dbReference type="EC" id="2.7.12.1"/>
    </reaction>
</comment>
<protein>
    <recommendedName>
        <fullName evidence="2">dual-specificity kinase</fullName>
        <ecNumber evidence="2">2.7.12.1</ecNumber>
    </recommendedName>
</protein>
<keyword evidence="8 15" id="KW-0067">ATP-binding</keyword>
<keyword evidence="6 15" id="KW-0547">Nucleotide-binding</keyword>
<dbReference type="InterPro" id="IPR008271">
    <property type="entry name" value="Ser/Thr_kinase_AS"/>
</dbReference>
<comment type="subcellular location">
    <subcellularLocation>
        <location evidence="1">Nucleus</location>
    </subcellularLocation>
</comment>
<evidence type="ECO:0000256" key="3">
    <source>
        <dbReference type="ARBA" id="ARBA00022527"/>
    </source>
</evidence>
<dbReference type="InterPro" id="IPR040880">
    <property type="entry name" value="DUF5604"/>
</dbReference>
<feature type="compositionally biased region" description="Acidic residues" evidence="16">
    <location>
        <begin position="579"/>
        <end position="602"/>
    </location>
</feature>
<keyword evidence="19" id="KW-1185">Reference proteome</keyword>
<dbReference type="SUPFAM" id="SSF56112">
    <property type="entry name" value="Protein kinase-like (PK-like)"/>
    <property type="match status" value="1"/>
</dbReference>
<dbReference type="SMART" id="SM00220">
    <property type="entry name" value="S_TKc"/>
    <property type="match status" value="1"/>
</dbReference>
<evidence type="ECO:0000256" key="5">
    <source>
        <dbReference type="ARBA" id="ARBA00022679"/>
    </source>
</evidence>
<feature type="region of interest" description="Disordered" evidence="16">
    <location>
        <begin position="81"/>
        <end position="140"/>
    </location>
</feature>
<feature type="region of interest" description="Disordered" evidence="16">
    <location>
        <begin position="811"/>
        <end position="969"/>
    </location>
</feature>
<evidence type="ECO:0000313" key="19">
    <source>
        <dbReference type="Proteomes" id="UP000424527"/>
    </source>
</evidence>
<dbReference type="EC" id="2.7.12.1" evidence="2"/>
<evidence type="ECO:0000256" key="11">
    <source>
        <dbReference type="ARBA" id="ARBA00037966"/>
    </source>
</evidence>
<feature type="region of interest" description="Disordered" evidence="16">
    <location>
        <begin position="222"/>
        <end position="262"/>
    </location>
</feature>
<keyword evidence="3" id="KW-0723">Serine/threonine-protein kinase</keyword>
<dbReference type="GO" id="GO:0004674">
    <property type="term" value="F:protein serine/threonine kinase activity"/>
    <property type="evidence" value="ECO:0007669"/>
    <property type="project" value="UniProtKB-KW"/>
</dbReference>
<dbReference type="PROSITE" id="PS00107">
    <property type="entry name" value="PROTEIN_KINASE_ATP"/>
    <property type="match status" value="1"/>
</dbReference>
<keyword evidence="7 18" id="KW-0418">Kinase</keyword>
<evidence type="ECO:0000256" key="7">
    <source>
        <dbReference type="ARBA" id="ARBA00022777"/>
    </source>
</evidence>
<dbReference type="InterPro" id="IPR011009">
    <property type="entry name" value="Kinase-like_dom_sf"/>
</dbReference>
<name>A0A6G0HSG7_LARCR</name>
<organism evidence="18 19">
    <name type="scientific">Larimichthys crocea</name>
    <name type="common">Large yellow croaker</name>
    <name type="synonym">Pseudosciaena crocea</name>
    <dbReference type="NCBI Taxonomy" id="215358"/>
    <lineage>
        <taxon>Eukaryota</taxon>
        <taxon>Metazoa</taxon>
        <taxon>Chordata</taxon>
        <taxon>Craniata</taxon>
        <taxon>Vertebrata</taxon>
        <taxon>Euteleostomi</taxon>
        <taxon>Actinopterygii</taxon>
        <taxon>Neopterygii</taxon>
        <taxon>Teleostei</taxon>
        <taxon>Neoteleostei</taxon>
        <taxon>Acanthomorphata</taxon>
        <taxon>Eupercaria</taxon>
        <taxon>Sciaenidae</taxon>
        <taxon>Larimichthys</taxon>
    </lineage>
</organism>
<keyword evidence="10" id="KW-0539">Nucleus</keyword>
<dbReference type="Pfam" id="PF00069">
    <property type="entry name" value="Pkinase"/>
    <property type="match status" value="1"/>
</dbReference>
<gene>
    <name evidence="18" type="ORF">D5F01_LYC19350</name>
</gene>
<feature type="region of interest" description="Disordered" evidence="16">
    <location>
        <begin position="576"/>
        <end position="651"/>
    </location>
</feature>
<dbReference type="Gene3D" id="1.10.510.10">
    <property type="entry name" value="Transferase(Phosphotransferase) domain 1"/>
    <property type="match status" value="1"/>
</dbReference>
<dbReference type="InterPro" id="IPR051175">
    <property type="entry name" value="CLK_kinases"/>
</dbReference>
<dbReference type="GO" id="GO:0043484">
    <property type="term" value="P:regulation of RNA splicing"/>
    <property type="evidence" value="ECO:0007669"/>
    <property type="project" value="TreeGrafter"/>
</dbReference>
<feature type="compositionally biased region" description="Acidic residues" evidence="16">
    <location>
        <begin position="95"/>
        <end position="105"/>
    </location>
</feature>
<evidence type="ECO:0000256" key="13">
    <source>
        <dbReference type="ARBA" id="ARBA00049308"/>
    </source>
</evidence>
<evidence type="ECO:0000259" key="17">
    <source>
        <dbReference type="PROSITE" id="PS50011"/>
    </source>
</evidence>
<comment type="similarity">
    <text evidence="11">Belongs to the protein kinase superfamily. CMGC Ser/Thr protein kinase family. Lammer subfamily.</text>
</comment>
<evidence type="ECO:0000256" key="6">
    <source>
        <dbReference type="ARBA" id="ARBA00022741"/>
    </source>
</evidence>
<feature type="compositionally biased region" description="Polar residues" evidence="16">
    <location>
        <begin position="640"/>
        <end position="651"/>
    </location>
</feature>
<dbReference type="Gene3D" id="3.30.200.20">
    <property type="entry name" value="Phosphorylase Kinase, domain 1"/>
    <property type="match status" value="1"/>
</dbReference>
<feature type="compositionally biased region" description="Low complexity" evidence="16">
    <location>
        <begin position="622"/>
        <end position="635"/>
    </location>
</feature>
<proteinExistence type="inferred from homology"/>
<evidence type="ECO:0000256" key="15">
    <source>
        <dbReference type="PROSITE-ProRule" id="PRU10141"/>
    </source>
</evidence>
<dbReference type="GO" id="GO:0005634">
    <property type="term" value="C:nucleus"/>
    <property type="evidence" value="ECO:0007669"/>
    <property type="project" value="UniProtKB-SubCell"/>
</dbReference>
<dbReference type="GO" id="GO:0005524">
    <property type="term" value="F:ATP binding"/>
    <property type="evidence" value="ECO:0007669"/>
    <property type="project" value="UniProtKB-UniRule"/>
</dbReference>
<feature type="compositionally biased region" description="Basic and acidic residues" evidence="16">
    <location>
        <begin position="919"/>
        <end position="935"/>
    </location>
</feature>
<evidence type="ECO:0000256" key="4">
    <source>
        <dbReference type="ARBA" id="ARBA00022553"/>
    </source>
</evidence>
<keyword evidence="4" id="KW-0597">Phosphoprotein</keyword>
<dbReference type="CDD" id="cd14215">
    <property type="entry name" value="PKc_CLK2"/>
    <property type="match status" value="1"/>
</dbReference>
<dbReference type="Gene3D" id="2.30.30.140">
    <property type="match status" value="2"/>
</dbReference>
<feature type="region of interest" description="Disordered" evidence="16">
    <location>
        <begin position="288"/>
        <end position="310"/>
    </location>
</feature>
<evidence type="ECO:0000256" key="8">
    <source>
        <dbReference type="ARBA" id="ARBA00022840"/>
    </source>
</evidence>
<comment type="catalytic activity">
    <reaction evidence="14">
        <text>L-tyrosyl-[protein] + ATP = O-phospho-L-tyrosyl-[protein] + ADP + H(+)</text>
        <dbReference type="Rhea" id="RHEA:10596"/>
        <dbReference type="Rhea" id="RHEA-COMP:10136"/>
        <dbReference type="Rhea" id="RHEA-COMP:20101"/>
        <dbReference type="ChEBI" id="CHEBI:15378"/>
        <dbReference type="ChEBI" id="CHEBI:30616"/>
        <dbReference type="ChEBI" id="CHEBI:46858"/>
        <dbReference type="ChEBI" id="CHEBI:61978"/>
        <dbReference type="ChEBI" id="CHEBI:456216"/>
        <dbReference type="EC" id="2.7.12.1"/>
    </reaction>
</comment>
<dbReference type="GO" id="GO:0004713">
    <property type="term" value="F:protein tyrosine kinase activity"/>
    <property type="evidence" value="ECO:0007669"/>
    <property type="project" value="UniProtKB-KW"/>
</dbReference>
<dbReference type="FunFam" id="3.30.200.20:FF:000061">
    <property type="entry name" value="Dual specificity protein kinase CLK2"/>
    <property type="match status" value="1"/>
</dbReference>
<dbReference type="Proteomes" id="UP000424527">
    <property type="component" value="Unassembled WGS sequence"/>
</dbReference>
<dbReference type="EMBL" id="REGW02000019">
    <property type="protein sequence ID" value="KAE8281961.1"/>
    <property type="molecule type" value="Genomic_DNA"/>
</dbReference>
<dbReference type="PROSITE" id="PS50011">
    <property type="entry name" value="PROTEIN_KINASE_DOM"/>
    <property type="match status" value="1"/>
</dbReference>
<dbReference type="InterPro" id="IPR017441">
    <property type="entry name" value="Protein_kinase_ATP_BS"/>
</dbReference>
<reference evidence="18 19" key="1">
    <citation type="submission" date="2019-07" db="EMBL/GenBank/DDBJ databases">
        <title>Chromosome genome assembly for large yellow croaker.</title>
        <authorList>
            <person name="Xiao S."/>
        </authorList>
    </citation>
    <scope>NUCLEOTIDE SEQUENCE [LARGE SCALE GENOMIC DNA]</scope>
    <source>
        <strain evidence="18">JMULYC20181020</strain>
        <tissue evidence="18">Muscle</tissue>
    </source>
</reference>
<dbReference type="GO" id="GO:0004712">
    <property type="term" value="F:protein serine/threonine/tyrosine kinase activity"/>
    <property type="evidence" value="ECO:0007669"/>
    <property type="project" value="UniProtKB-EC"/>
</dbReference>